<keyword evidence="1 3" id="KW-0210">Decarboxylase</keyword>
<comment type="cofactor">
    <cofactor evidence="3">
        <name>Mg(2+)</name>
        <dbReference type="ChEBI" id="CHEBI:18420"/>
    </cofactor>
</comment>
<dbReference type="HAMAP" id="MF_02225">
    <property type="entry name" value="CoaBC"/>
    <property type="match status" value="1"/>
</dbReference>
<proteinExistence type="inferred from homology"/>
<evidence type="ECO:0000313" key="7">
    <source>
        <dbReference type="EMBL" id="HIV85872.1"/>
    </source>
</evidence>
<accession>A0A9D1PRF9</accession>
<name>A0A9D1PRF9_9FIRM</name>
<dbReference type="PANTHER" id="PTHR14359:SF6">
    <property type="entry name" value="PHOSPHOPANTOTHENOYLCYSTEINE DECARBOXYLASE"/>
    <property type="match status" value="1"/>
</dbReference>
<comment type="function">
    <text evidence="3">Catalyzes two sequential steps in the biosynthesis of coenzyme A. In the first step cysteine is conjugated to 4'-phosphopantothenate to form 4-phosphopantothenoylcysteine. In the second step the latter compound is decarboxylated to form 4'-phosphopantotheine.</text>
</comment>
<feature type="binding site" evidence="3">
    <location>
        <position position="341"/>
    </location>
    <ligand>
        <name>CTP</name>
        <dbReference type="ChEBI" id="CHEBI:37563"/>
    </ligand>
</feature>
<dbReference type="SUPFAM" id="SSF102645">
    <property type="entry name" value="CoaB-like"/>
    <property type="match status" value="1"/>
</dbReference>
<dbReference type="Gene3D" id="3.40.50.1950">
    <property type="entry name" value="Flavin prenyltransferase-like"/>
    <property type="match status" value="1"/>
</dbReference>
<dbReference type="InterPro" id="IPR036551">
    <property type="entry name" value="Flavin_trans-like"/>
</dbReference>
<keyword evidence="3 4" id="KW-0285">Flavoprotein</keyword>
<dbReference type="EMBL" id="DXIJ01000069">
    <property type="protein sequence ID" value="HIV85872.1"/>
    <property type="molecule type" value="Genomic_DNA"/>
</dbReference>
<comment type="caution">
    <text evidence="7">The sequence shown here is derived from an EMBL/GenBank/DDBJ whole genome shotgun (WGS) entry which is preliminary data.</text>
</comment>
<keyword evidence="2 3" id="KW-0456">Lyase</keyword>
<gene>
    <name evidence="3 7" type="primary">coaBC</name>
    <name evidence="7" type="ORF">H9900_03575</name>
</gene>
<feature type="region of interest" description="Phosphopantothenoylcysteine decarboxylase" evidence="3">
    <location>
        <begin position="1"/>
        <end position="192"/>
    </location>
</feature>
<keyword evidence="3" id="KW-0460">Magnesium</keyword>
<dbReference type="PANTHER" id="PTHR14359">
    <property type="entry name" value="HOMO-OLIGOMERIC FLAVIN CONTAINING CYS DECARBOXYLASE FAMILY"/>
    <property type="match status" value="1"/>
</dbReference>
<dbReference type="SUPFAM" id="SSF52507">
    <property type="entry name" value="Homo-oligomeric flavin-containing Cys decarboxylases, HFCD"/>
    <property type="match status" value="1"/>
</dbReference>
<keyword evidence="3 4" id="KW-0288">FMN</keyword>
<dbReference type="GO" id="GO:0004633">
    <property type="term" value="F:phosphopantothenoylcysteine decarboxylase activity"/>
    <property type="evidence" value="ECO:0007669"/>
    <property type="project" value="UniProtKB-UniRule"/>
</dbReference>
<dbReference type="Pfam" id="PF02441">
    <property type="entry name" value="Flavoprotein"/>
    <property type="match status" value="1"/>
</dbReference>
<comment type="catalytic activity">
    <reaction evidence="3 4">
        <text>(R)-4'-phosphopantothenate + L-cysteine + CTP = N-[(R)-4-phosphopantothenoyl]-L-cysteine + CMP + diphosphate + H(+)</text>
        <dbReference type="Rhea" id="RHEA:19397"/>
        <dbReference type="ChEBI" id="CHEBI:10986"/>
        <dbReference type="ChEBI" id="CHEBI:15378"/>
        <dbReference type="ChEBI" id="CHEBI:33019"/>
        <dbReference type="ChEBI" id="CHEBI:35235"/>
        <dbReference type="ChEBI" id="CHEBI:37563"/>
        <dbReference type="ChEBI" id="CHEBI:59458"/>
        <dbReference type="ChEBI" id="CHEBI:60377"/>
        <dbReference type="EC" id="6.3.2.5"/>
    </reaction>
</comment>
<dbReference type="GO" id="GO:0010181">
    <property type="term" value="F:FMN binding"/>
    <property type="evidence" value="ECO:0007669"/>
    <property type="project" value="UniProtKB-UniRule"/>
</dbReference>
<dbReference type="NCBIfam" id="TIGR00521">
    <property type="entry name" value="coaBC_dfp"/>
    <property type="match status" value="1"/>
</dbReference>
<dbReference type="InterPro" id="IPR035929">
    <property type="entry name" value="CoaB-like_sf"/>
</dbReference>
<keyword evidence="3" id="KW-0479">Metal-binding</keyword>
<evidence type="ECO:0000259" key="6">
    <source>
        <dbReference type="Pfam" id="PF04127"/>
    </source>
</evidence>
<evidence type="ECO:0000256" key="3">
    <source>
        <dbReference type="HAMAP-Rule" id="MF_02225"/>
    </source>
</evidence>
<dbReference type="GO" id="GO:0015937">
    <property type="term" value="P:coenzyme A biosynthetic process"/>
    <property type="evidence" value="ECO:0007669"/>
    <property type="project" value="UniProtKB-UniRule"/>
</dbReference>
<keyword evidence="3 4" id="KW-0436">Ligase</keyword>
<dbReference type="GO" id="GO:0046872">
    <property type="term" value="F:metal ion binding"/>
    <property type="evidence" value="ECO:0007669"/>
    <property type="project" value="UniProtKB-KW"/>
</dbReference>
<dbReference type="GO" id="GO:0015941">
    <property type="term" value="P:pantothenate catabolic process"/>
    <property type="evidence" value="ECO:0007669"/>
    <property type="project" value="InterPro"/>
</dbReference>
<dbReference type="GO" id="GO:0004632">
    <property type="term" value="F:phosphopantothenate--cysteine ligase activity"/>
    <property type="evidence" value="ECO:0007669"/>
    <property type="project" value="UniProtKB-UniRule"/>
</dbReference>
<comment type="similarity">
    <text evidence="3 4">In the N-terminal section; belongs to the HFCD (homo-oligomeric flavin containing Cys decarboxylase) superfamily.</text>
</comment>
<comment type="catalytic activity">
    <reaction evidence="3 4">
        <text>N-[(R)-4-phosphopantothenoyl]-L-cysteine + H(+) = (R)-4'-phosphopantetheine + CO2</text>
        <dbReference type="Rhea" id="RHEA:16793"/>
        <dbReference type="ChEBI" id="CHEBI:15378"/>
        <dbReference type="ChEBI" id="CHEBI:16526"/>
        <dbReference type="ChEBI" id="CHEBI:59458"/>
        <dbReference type="ChEBI" id="CHEBI:61723"/>
        <dbReference type="EC" id="4.1.1.36"/>
    </reaction>
</comment>
<comment type="caution">
    <text evidence="3">Lacks conserved residue(s) required for the propagation of feature annotation.</text>
</comment>
<comment type="function">
    <text evidence="4">Catalyzes two steps in the biosynthesis of coenzyme A. In the first step cysteine is conjugated to 4'-phosphopantothenate to form 4-phosphopantothenoylcysteine, in the latter compound is decarboxylated to form 4'-phosphopantotheine.</text>
</comment>
<feature type="binding site" evidence="3">
    <location>
        <begin position="308"/>
        <end position="311"/>
    </location>
    <ligand>
        <name>CTP</name>
        <dbReference type="ChEBI" id="CHEBI:37563"/>
    </ligand>
</feature>
<dbReference type="InterPro" id="IPR007085">
    <property type="entry name" value="DNA/pantothenate-metab_flavo_C"/>
</dbReference>
<feature type="binding site" evidence="3">
    <location>
        <position position="291"/>
    </location>
    <ligand>
        <name>CTP</name>
        <dbReference type="ChEBI" id="CHEBI:37563"/>
    </ligand>
</feature>
<reference evidence="7" key="1">
    <citation type="journal article" date="2021" name="PeerJ">
        <title>Extensive microbial diversity within the chicken gut microbiome revealed by metagenomics and culture.</title>
        <authorList>
            <person name="Gilroy R."/>
            <person name="Ravi A."/>
            <person name="Getino M."/>
            <person name="Pursley I."/>
            <person name="Horton D.L."/>
            <person name="Alikhan N.F."/>
            <person name="Baker D."/>
            <person name="Gharbi K."/>
            <person name="Hall N."/>
            <person name="Watson M."/>
            <person name="Adriaenssens E.M."/>
            <person name="Foster-Nyarko E."/>
            <person name="Jarju S."/>
            <person name="Secka A."/>
            <person name="Antonio M."/>
            <person name="Oren A."/>
            <person name="Chaudhuri R.R."/>
            <person name="La Ragione R."/>
            <person name="Hildebrand F."/>
            <person name="Pallen M.J."/>
        </authorList>
    </citation>
    <scope>NUCLEOTIDE SEQUENCE</scope>
    <source>
        <strain evidence="7">5790</strain>
    </source>
</reference>
<dbReference type="EC" id="4.1.1.36" evidence="3"/>
<evidence type="ECO:0000256" key="4">
    <source>
        <dbReference type="RuleBase" id="RU364078"/>
    </source>
</evidence>
<dbReference type="Pfam" id="PF04127">
    <property type="entry name" value="DFP"/>
    <property type="match status" value="1"/>
</dbReference>
<dbReference type="Gene3D" id="3.40.50.10300">
    <property type="entry name" value="CoaB-like"/>
    <property type="match status" value="1"/>
</dbReference>
<feature type="binding site" evidence="3">
    <location>
        <position position="281"/>
    </location>
    <ligand>
        <name>CTP</name>
        <dbReference type="ChEBI" id="CHEBI:37563"/>
    </ligand>
</feature>
<dbReference type="AlphaFoldDB" id="A0A9D1PRF9"/>
<protein>
    <recommendedName>
        <fullName evidence="3">Coenzyme A biosynthesis bifunctional protein CoaBC</fullName>
    </recommendedName>
    <alternativeName>
        <fullName evidence="3">DNA/pantothenate metabolism flavoprotein</fullName>
    </alternativeName>
    <alternativeName>
        <fullName evidence="3">Phosphopantothenoylcysteine synthetase/decarboxylase</fullName>
        <shortName evidence="3">PPCS-PPCDC</shortName>
    </alternativeName>
    <domain>
        <recommendedName>
            <fullName evidence="3">Phosphopantothenoylcysteine decarboxylase</fullName>
            <shortName evidence="3">PPC decarboxylase</shortName>
            <shortName evidence="3">PPC-DC</shortName>
            <ecNumber evidence="3">4.1.1.36</ecNumber>
        </recommendedName>
        <alternativeName>
            <fullName evidence="3">CoaC</fullName>
        </alternativeName>
    </domain>
    <domain>
        <recommendedName>
            <fullName evidence="3">Phosphopantothenate--cysteine ligase</fullName>
            <ecNumber evidence="3">6.3.2.5</ecNumber>
        </recommendedName>
        <alternativeName>
            <fullName evidence="3">CoaB</fullName>
        </alternativeName>
        <alternativeName>
            <fullName evidence="3">Phosphopantothenoylcysteine synthetase</fullName>
            <shortName evidence="3">PPC synthetase</shortName>
            <shortName evidence="3">PPC-S</shortName>
        </alternativeName>
    </domain>
</protein>
<comment type="cofactor">
    <cofactor evidence="3">
        <name>FMN</name>
        <dbReference type="ChEBI" id="CHEBI:58210"/>
    </cofactor>
    <text evidence="3">Binds 1 FMN per subunit.</text>
</comment>
<feature type="active site" description="Proton donor" evidence="3">
    <location>
        <position position="159"/>
    </location>
</feature>
<feature type="region of interest" description="Phosphopantothenate--cysteine ligase" evidence="3">
    <location>
        <begin position="193"/>
        <end position="403"/>
    </location>
</feature>
<feature type="domain" description="Flavoprotein" evidence="5">
    <location>
        <begin position="6"/>
        <end position="175"/>
    </location>
</feature>
<evidence type="ECO:0000256" key="1">
    <source>
        <dbReference type="ARBA" id="ARBA00022793"/>
    </source>
</evidence>
<feature type="binding site" evidence="3">
    <location>
        <position position="345"/>
    </location>
    <ligand>
        <name>CTP</name>
        <dbReference type="ChEBI" id="CHEBI:37563"/>
    </ligand>
</feature>
<comment type="similarity">
    <text evidence="3 4">In the C-terminal section; belongs to the PPC synthetase family.</text>
</comment>
<keyword evidence="3" id="KW-0511">Multifunctional enzyme</keyword>
<comment type="pathway">
    <text evidence="3 4">Cofactor biosynthesis; coenzyme A biosynthesis; CoA from (R)-pantothenate: step 3/5.</text>
</comment>
<feature type="domain" description="DNA/pantothenate metabolism flavoprotein C-terminal" evidence="6">
    <location>
        <begin position="188"/>
        <end position="398"/>
    </location>
</feature>
<dbReference type="GO" id="GO:0071513">
    <property type="term" value="C:phosphopantothenoylcysteine decarboxylase complex"/>
    <property type="evidence" value="ECO:0007669"/>
    <property type="project" value="TreeGrafter"/>
</dbReference>
<evidence type="ECO:0000313" key="8">
    <source>
        <dbReference type="Proteomes" id="UP000824162"/>
    </source>
</evidence>
<evidence type="ECO:0000256" key="2">
    <source>
        <dbReference type="ARBA" id="ARBA00023239"/>
    </source>
</evidence>
<dbReference type="EC" id="6.3.2.5" evidence="3"/>
<sequence>MLLKDKTIVLGVSGGIAAYKALDLTSRLIKAGAEVKVIMTRSAAEFVTPLSFQSLSKNAVASDMFEEPKVWEIRHISLAKAADVFAVVPATANIIGKIASGIADDMLSTTIMATKAPKLIAPAMNTNMFENPIVQSNINKLGSLDGYHFVMPESGRLACGDTGRGKLADIGVIFDEIMRLALRDKADLRGKKVLVSAGATSEPIDPVRFITNHSTGKMGFSIAKAAYLRGADVTLVSGRSTCEPINGIKTVNIFTAEEMHKAMTVLSKDADIIIMSAAVADFRPEFEAEHKIKKGSDEKLSLSLVRNPDILSELGRQYGGRKVIIGFAMETRALIESAMKKCAEKNADFIVANNLKTEGAGFGTDTNVASVIEKDGTVTEYPKMEKFKLANIILDKAVDILSK</sequence>
<feature type="binding site" evidence="3">
    <location>
        <position position="327"/>
    </location>
    <ligand>
        <name>CTP</name>
        <dbReference type="ChEBI" id="CHEBI:37563"/>
    </ligand>
</feature>
<comment type="pathway">
    <text evidence="3 4">Cofactor biosynthesis; coenzyme A biosynthesis; CoA from (R)-pantothenate: step 2/5.</text>
</comment>
<reference evidence="7" key="2">
    <citation type="submission" date="2021-04" db="EMBL/GenBank/DDBJ databases">
        <authorList>
            <person name="Gilroy R."/>
        </authorList>
    </citation>
    <scope>NUCLEOTIDE SEQUENCE</scope>
    <source>
        <strain evidence="7">5790</strain>
    </source>
</reference>
<dbReference type="Proteomes" id="UP000824162">
    <property type="component" value="Unassembled WGS sequence"/>
</dbReference>
<evidence type="ECO:0000259" key="5">
    <source>
        <dbReference type="Pfam" id="PF02441"/>
    </source>
</evidence>
<dbReference type="InterPro" id="IPR005252">
    <property type="entry name" value="CoaBC"/>
</dbReference>
<organism evidence="7 8">
    <name type="scientific">Candidatus Monoglobus merdigallinarum</name>
    <dbReference type="NCBI Taxonomy" id="2838698"/>
    <lineage>
        <taxon>Bacteria</taxon>
        <taxon>Bacillati</taxon>
        <taxon>Bacillota</taxon>
        <taxon>Clostridia</taxon>
        <taxon>Monoglobales</taxon>
        <taxon>Monoglobaceae</taxon>
        <taxon>Monoglobus</taxon>
    </lineage>
</organism>
<dbReference type="InterPro" id="IPR003382">
    <property type="entry name" value="Flavoprotein"/>
</dbReference>